<sequence length="355" mass="36876">MNLFSPPSTTTSTTASSHDSPQSFFSTEKGDSSNRLSFLDGLTVLNPSESQQTATSDAMNLDFGFGPVFTSTPYTTIASNPLFMSFREPDPLYDSIMQSSSQNGQQQPFDFSQQLMASWPEMSSIDNSHGLGNGNGSQMQAIDLTNSLDELFGITSPDIFGRSSTAGSAASLSPVIHQNAKSPGSGSSGSGSSPAESSPAIGNPGSIFTQQTASTPSSSQSNAEASSSGSSGAAQAAVDAGEACSEFPPCKGLQLPKTQKSDKNVEVMSAWRTIRHDPKFQDVDINQLCSEFASKAKCDGCQVVIEPTGMQEILDSVQKHKKAKQQSNLFSASNSIAAAAAAAATGGNGFGVLAK</sequence>
<evidence type="ECO:0000313" key="3">
    <source>
        <dbReference type="EMBL" id="PAV21727.1"/>
    </source>
</evidence>
<evidence type="ECO:0000259" key="2">
    <source>
        <dbReference type="Pfam" id="PF08601"/>
    </source>
</evidence>
<keyword evidence="4" id="KW-1185">Reference proteome</keyword>
<accession>A0A286UQ70</accession>
<dbReference type="STRING" id="2282107.A0A286UQ70"/>
<dbReference type="Gene3D" id="1.10.238.100">
    <property type="entry name" value="YAP1 redox domain. Chain B"/>
    <property type="match status" value="1"/>
</dbReference>
<feature type="compositionally biased region" description="Low complexity" evidence="1">
    <location>
        <begin position="209"/>
        <end position="234"/>
    </location>
</feature>
<dbReference type="SUPFAM" id="SSF111430">
    <property type="entry name" value="YAP1 redox domain"/>
    <property type="match status" value="1"/>
</dbReference>
<evidence type="ECO:0000313" key="4">
    <source>
        <dbReference type="Proteomes" id="UP000217199"/>
    </source>
</evidence>
<gene>
    <name evidence="3" type="ORF">PNOK_0168400</name>
</gene>
<feature type="compositionally biased region" description="Low complexity" evidence="1">
    <location>
        <begin position="1"/>
        <end position="17"/>
    </location>
</feature>
<dbReference type="InterPro" id="IPR013910">
    <property type="entry name" value="TF_PAP1"/>
</dbReference>
<reference evidence="3 4" key="1">
    <citation type="journal article" date="2017" name="Mol. Ecol.">
        <title>Comparative and population genomic landscape of Phellinus noxius: A hypervariable fungus causing root rot in trees.</title>
        <authorList>
            <person name="Chung C.L."/>
            <person name="Lee T.J."/>
            <person name="Akiba M."/>
            <person name="Lee H.H."/>
            <person name="Kuo T.H."/>
            <person name="Liu D."/>
            <person name="Ke H.M."/>
            <person name="Yokoi T."/>
            <person name="Roa M.B."/>
            <person name="Lu M.J."/>
            <person name="Chang Y.Y."/>
            <person name="Ann P.J."/>
            <person name="Tsai J.N."/>
            <person name="Chen C.Y."/>
            <person name="Tzean S.S."/>
            <person name="Ota Y."/>
            <person name="Hattori T."/>
            <person name="Sahashi N."/>
            <person name="Liou R.F."/>
            <person name="Kikuchi T."/>
            <person name="Tsai I.J."/>
        </authorList>
    </citation>
    <scope>NUCLEOTIDE SEQUENCE [LARGE SCALE GENOMIC DNA]</scope>
    <source>
        <strain evidence="3 4">FFPRI411160</strain>
    </source>
</reference>
<dbReference type="InterPro" id="IPR023167">
    <property type="entry name" value="Yap1_redox_dom_sf"/>
</dbReference>
<feature type="compositionally biased region" description="Low complexity" evidence="1">
    <location>
        <begin position="182"/>
        <end position="200"/>
    </location>
</feature>
<evidence type="ECO:0000256" key="1">
    <source>
        <dbReference type="SAM" id="MobiDB-lite"/>
    </source>
</evidence>
<dbReference type="Pfam" id="PF08601">
    <property type="entry name" value="PAP1"/>
    <property type="match status" value="1"/>
</dbReference>
<dbReference type="OrthoDB" id="2593073at2759"/>
<dbReference type="AlphaFoldDB" id="A0A286UQ70"/>
<proteinExistence type="predicted"/>
<comment type="caution">
    <text evidence="3">The sequence shown here is derived from an EMBL/GenBank/DDBJ whole genome shotgun (WGS) entry which is preliminary data.</text>
</comment>
<dbReference type="InParanoid" id="A0A286UQ70"/>
<feature type="region of interest" description="Disordered" evidence="1">
    <location>
        <begin position="176"/>
        <end position="234"/>
    </location>
</feature>
<dbReference type="EMBL" id="NBII01000002">
    <property type="protein sequence ID" value="PAV21727.1"/>
    <property type="molecule type" value="Genomic_DNA"/>
</dbReference>
<dbReference type="Proteomes" id="UP000217199">
    <property type="component" value="Unassembled WGS sequence"/>
</dbReference>
<name>A0A286UQ70_9AGAM</name>
<feature type="region of interest" description="Disordered" evidence="1">
    <location>
        <begin position="1"/>
        <end position="34"/>
    </location>
</feature>
<organism evidence="3 4">
    <name type="scientific">Pyrrhoderma noxium</name>
    <dbReference type="NCBI Taxonomy" id="2282107"/>
    <lineage>
        <taxon>Eukaryota</taxon>
        <taxon>Fungi</taxon>
        <taxon>Dikarya</taxon>
        <taxon>Basidiomycota</taxon>
        <taxon>Agaricomycotina</taxon>
        <taxon>Agaricomycetes</taxon>
        <taxon>Hymenochaetales</taxon>
        <taxon>Hymenochaetaceae</taxon>
        <taxon>Pyrrhoderma</taxon>
    </lineage>
</organism>
<protein>
    <submittedName>
        <fullName evidence="3">BZIP family transcription factor</fullName>
    </submittedName>
</protein>
<feature type="domain" description="Transcription factor PAP1" evidence="2">
    <location>
        <begin position="263"/>
        <end position="315"/>
    </location>
</feature>